<evidence type="ECO:0000313" key="3">
    <source>
        <dbReference type="Proteomes" id="UP000820977"/>
    </source>
</evidence>
<dbReference type="PANTHER" id="PTHR36836:SF1">
    <property type="entry name" value="COLANIC ACID BIOSYNTHESIS PROTEIN WCAK"/>
    <property type="match status" value="1"/>
</dbReference>
<dbReference type="EMBL" id="JABKKJ010000013">
    <property type="protein sequence ID" value="NPE25540.1"/>
    <property type="molecule type" value="Genomic_DNA"/>
</dbReference>
<sequence>MEKIKILLLGLGNINNAGDEILIETTEWLVKKSGGVKIIRKQLMPAYKEIIKDYKTCILALPLKYLSRAFHGNIKYRMTNIMYKIKYKRYFRDCIKKADKIVLPVGMLKYTTQDLSYLFEMINGLATRYNKPVLMSAMSIAKPDKHDWRYNQLVKAVNLPCVKSITTRDGKEGLTRLRKYYTKENIHTDYVGDPALWIPECYQTERSVVRQSNIIGINVIRKGIYSAYSDKPFSDSQMINLYKEIITELERRGHQWILFCNGMQEDYEVALQLIDELGLPSEKLLPAPNSGKELVEMISSFKAVFGARLHACITAVSLGVPVSGLLWDDKLECFSRTMKIRQFFSDVEELKGNLVVDKLEAAINHEFDFWNLDSYKTRTSGSIKDFIS</sequence>
<dbReference type="InterPro" id="IPR007345">
    <property type="entry name" value="Polysacch_pyruvyl_Trfase"/>
</dbReference>
<proteinExistence type="predicted"/>
<gene>
    <name evidence="2" type="ORF">HPS54_08450</name>
</gene>
<feature type="domain" description="Polysaccharide pyruvyl transferase" evidence="1">
    <location>
        <begin position="52"/>
        <end position="328"/>
    </location>
</feature>
<name>A0ABX2B4B7_9BACT</name>
<protein>
    <submittedName>
        <fullName evidence="2">Polysaccharide pyruvyl transferase family protein</fullName>
    </submittedName>
</protein>
<accession>A0ABX2B4B7</accession>
<reference evidence="2 3" key="1">
    <citation type="submission" date="2020-05" db="EMBL/GenBank/DDBJ databases">
        <title>Distinct polysaccharide utilization as determinants for interspecies competition between intestinal Prevotella spp.</title>
        <authorList>
            <person name="Galvez E.J.C."/>
            <person name="Iljazovic A."/>
            <person name="Strowig T."/>
        </authorList>
    </citation>
    <scope>NUCLEOTIDE SEQUENCE [LARGE SCALE GENOMIC DNA]</scope>
    <source>
        <strain evidence="2 3">PCHR</strain>
    </source>
</reference>
<dbReference type="PANTHER" id="PTHR36836">
    <property type="entry name" value="COLANIC ACID BIOSYNTHESIS PROTEIN WCAK"/>
    <property type="match status" value="1"/>
</dbReference>
<dbReference type="Proteomes" id="UP000820977">
    <property type="component" value="Unassembled WGS sequence"/>
</dbReference>
<organism evidence="2 3">
    <name type="scientific">Xylanibacter caecicola</name>
    <dbReference type="NCBI Taxonomy" id="2736294"/>
    <lineage>
        <taxon>Bacteria</taxon>
        <taxon>Pseudomonadati</taxon>
        <taxon>Bacteroidota</taxon>
        <taxon>Bacteroidia</taxon>
        <taxon>Bacteroidales</taxon>
        <taxon>Prevotellaceae</taxon>
        <taxon>Xylanibacter</taxon>
    </lineage>
</organism>
<dbReference type="RefSeq" id="WP_172345007.1">
    <property type="nucleotide sequence ID" value="NZ_CASYYZ010000119.1"/>
</dbReference>
<evidence type="ECO:0000313" key="2">
    <source>
        <dbReference type="EMBL" id="NPE25540.1"/>
    </source>
</evidence>
<keyword evidence="3" id="KW-1185">Reference proteome</keyword>
<comment type="caution">
    <text evidence="2">The sequence shown here is derived from an EMBL/GenBank/DDBJ whole genome shotgun (WGS) entry which is preliminary data.</text>
</comment>
<keyword evidence="2" id="KW-0808">Transferase</keyword>
<dbReference type="GO" id="GO:0016740">
    <property type="term" value="F:transferase activity"/>
    <property type="evidence" value="ECO:0007669"/>
    <property type="project" value="UniProtKB-KW"/>
</dbReference>
<dbReference type="Pfam" id="PF04230">
    <property type="entry name" value="PS_pyruv_trans"/>
    <property type="match status" value="1"/>
</dbReference>
<evidence type="ECO:0000259" key="1">
    <source>
        <dbReference type="Pfam" id="PF04230"/>
    </source>
</evidence>